<comment type="similarity">
    <text evidence="1">Belongs to the peptidase C40 family.</text>
</comment>
<keyword evidence="2" id="KW-0645">Protease</keyword>
<dbReference type="GO" id="GO:0008234">
    <property type="term" value="F:cysteine-type peptidase activity"/>
    <property type="evidence" value="ECO:0007669"/>
    <property type="project" value="UniProtKB-KW"/>
</dbReference>
<name>A0A345HMV2_9ACTN</name>
<dbReference type="OrthoDB" id="5620138at2"/>
<evidence type="ECO:0000313" key="8">
    <source>
        <dbReference type="Proteomes" id="UP000253868"/>
    </source>
</evidence>
<evidence type="ECO:0000256" key="5">
    <source>
        <dbReference type="SAM" id="MobiDB-lite"/>
    </source>
</evidence>
<dbReference type="Pfam" id="PF00877">
    <property type="entry name" value="NLPC_P60"/>
    <property type="match status" value="1"/>
</dbReference>
<dbReference type="NCBIfam" id="NF038080">
    <property type="entry name" value="PG_bind_siph"/>
    <property type="match status" value="2"/>
</dbReference>
<protein>
    <recommendedName>
        <fullName evidence="6">NlpC/P60 domain-containing protein</fullName>
    </recommendedName>
</protein>
<dbReference type="Gene3D" id="1.10.101.10">
    <property type="entry name" value="PGBD-like superfamily/PGBD"/>
    <property type="match status" value="2"/>
</dbReference>
<dbReference type="PROSITE" id="PS51935">
    <property type="entry name" value="NLPC_P60"/>
    <property type="match status" value="1"/>
</dbReference>
<feature type="region of interest" description="Disordered" evidence="5">
    <location>
        <begin position="285"/>
        <end position="316"/>
    </location>
</feature>
<dbReference type="InterPro" id="IPR036365">
    <property type="entry name" value="PGBD-like_sf"/>
</dbReference>
<feature type="domain" description="NlpC/P60" evidence="6">
    <location>
        <begin position="152"/>
        <end position="282"/>
    </location>
</feature>
<feature type="compositionally biased region" description="Low complexity" evidence="5">
    <location>
        <begin position="305"/>
        <end position="315"/>
    </location>
</feature>
<keyword evidence="4" id="KW-0788">Thiol protease</keyword>
<dbReference type="RefSeq" id="WP_114659391.1">
    <property type="nucleotide sequence ID" value="NZ_CP031194.1"/>
</dbReference>
<dbReference type="GO" id="GO:0006508">
    <property type="term" value="P:proteolysis"/>
    <property type="evidence" value="ECO:0007669"/>
    <property type="project" value="UniProtKB-KW"/>
</dbReference>
<evidence type="ECO:0000259" key="6">
    <source>
        <dbReference type="PROSITE" id="PS51935"/>
    </source>
</evidence>
<reference evidence="8" key="1">
    <citation type="submission" date="2018-07" db="EMBL/GenBank/DDBJ databases">
        <authorList>
            <person name="Zhao J."/>
        </authorList>
    </citation>
    <scope>NUCLEOTIDE SEQUENCE [LARGE SCALE GENOMIC DNA]</scope>
    <source>
        <strain evidence="8">GSSD-12</strain>
    </source>
</reference>
<dbReference type="InterPro" id="IPR000064">
    <property type="entry name" value="NLP_P60_dom"/>
</dbReference>
<dbReference type="InterPro" id="IPR036366">
    <property type="entry name" value="PGBDSf"/>
</dbReference>
<sequence>MTVPVFEEYEPALDCACAGCAERRRDLARGLPVRAGGHPAAHGVRRALVLATAAGVAFGTPGAGAHAAQAAGLPAGTPTGTPAGLSQLDAVGLPDTADRIDTVGLPDIADRIDAVALPAAPDPDTPQGGSGPLHGRPLPGPGSSSPSGQLRKSTRADIINRAKRWVDAQVPYSMEKYWSDGYRQDCSGYVSMAWNLGSNEWTGSLAEYGVKIDREELQPGDMLLFHNPADPNKGSHVTIFGGWTDYTHASYVAYEQTKPYTRAQATPMAYWSNSSRYVPYRYKGVTDDTDGKGPDTGTGTGTGAGKPTSTGASATYPGASAFGPGAHNKYVTQLGQMLVERGGRRFYTQGPGPSWGEADRRATQAFQLAQGWRGAEADGLPGPETWRYLVKGLGKDIPPAGAGAAPAAGPGAGAGLAGGAGAGPGAQGGRGTQVSAGAKASAFPGAGHFRPGRSSAYVAELGRQLVRKGFGKHYVSGPGTRWTEADRRNVEAFQRAQGWRGAEADGYPGPQTWRRLFA</sequence>
<evidence type="ECO:0000256" key="3">
    <source>
        <dbReference type="ARBA" id="ARBA00022801"/>
    </source>
</evidence>
<dbReference type="Gene3D" id="3.90.1720.10">
    <property type="entry name" value="endopeptidase domain like (from Nostoc punctiforme)"/>
    <property type="match status" value="1"/>
</dbReference>
<gene>
    <name evidence="7" type="ORF">DVK44_10240</name>
</gene>
<feature type="region of interest" description="Disordered" evidence="5">
    <location>
        <begin position="118"/>
        <end position="152"/>
    </location>
</feature>
<keyword evidence="3" id="KW-0378">Hydrolase</keyword>
<dbReference type="SUPFAM" id="SSF47090">
    <property type="entry name" value="PGBD-like"/>
    <property type="match status" value="2"/>
</dbReference>
<dbReference type="InterPro" id="IPR038765">
    <property type="entry name" value="Papain-like_cys_pep_sf"/>
</dbReference>
<dbReference type="KEGG" id="spad:DVK44_10240"/>
<keyword evidence="8" id="KW-1185">Reference proteome</keyword>
<accession>A0A345HMV2</accession>
<dbReference type="AlphaFoldDB" id="A0A345HMV2"/>
<dbReference type="EMBL" id="CP031194">
    <property type="protein sequence ID" value="AXG78026.1"/>
    <property type="molecule type" value="Genomic_DNA"/>
</dbReference>
<evidence type="ECO:0000313" key="7">
    <source>
        <dbReference type="EMBL" id="AXG78026.1"/>
    </source>
</evidence>
<feature type="compositionally biased region" description="Low complexity" evidence="5">
    <location>
        <begin position="133"/>
        <end position="148"/>
    </location>
</feature>
<proteinExistence type="inferred from homology"/>
<evidence type="ECO:0000256" key="2">
    <source>
        <dbReference type="ARBA" id="ARBA00022670"/>
    </source>
</evidence>
<evidence type="ECO:0000256" key="1">
    <source>
        <dbReference type="ARBA" id="ARBA00007074"/>
    </source>
</evidence>
<evidence type="ECO:0000256" key="4">
    <source>
        <dbReference type="ARBA" id="ARBA00022807"/>
    </source>
</evidence>
<dbReference type="SUPFAM" id="SSF54001">
    <property type="entry name" value="Cysteine proteinases"/>
    <property type="match status" value="1"/>
</dbReference>
<feature type="compositionally biased region" description="Gly residues" evidence="5">
    <location>
        <begin position="294"/>
        <end position="304"/>
    </location>
</feature>
<organism evidence="7 8">
    <name type="scientific">Streptomyces paludis</name>
    <dbReference type="NCBI Taxonomy" id="2282738"/>
    <lineage>
        <taxon>Bacteria</taxon>
        <taxon>Bacillati</taxon>
        <taxon>Actinomycetota</taxon>
        <taxon>Actinomycetes</taxon>
        <taxon>Kitasatosporales</taxon>
        <taxon>Streptomycetaceae</taxon>
        <taxon>Streptomyces</taxon>
    </lineage>
</organism>
<dbReference type="Proteomes" id="UP000253868">
    <property type="component" value="Chromosome"/>
</dbReference>
<dbReference type="InterPro" id="IPR047763">
    <property type="entry name" value="PG_bind_dom_phiBT1-type"/>
</dbReference>